<dbReference type="PANTHER" id="PTHR10799">
    <property type="entry name" value="SNF2/RAD54 HELICASE FAMILY"/>
    <property type="match status" value="1"/>
</dbReference>
<dbReference type="InterPro" id="IPR038718">
    <property type="entry name" value="SNF2-like_sf"/>
</dbReference>
<dbReference type="CDD" id="cd18793">
    <property type="entry name" value="SF2_C_SNF"/>
    <property type="match status" value="1"/>
</dbReference>
<gene>
    <name evidence="4" type="ORF">EBO15_15290</name>
</gene>
<dbReference type="Pfam" id="PF00176">
    <property type="entry name" value="SNF2-rel_dom"/>
    <property type="match status" value="1"/>
</dbReference>
<dbReference type="Pfam" id="PF12419">
    <property type="entry name" value="DUF3670"/>
    <property type="match status" value="1"/>
</dbReference>
<dbReference type="Pfam" id="PF00271">
    <property type="entry name" value="Helicase_C"/>
    <property type="match status" value="1"/>
</dbReference>
<dbReference type="InterPro" id="IPR027417">
    <property type="entry name" value="P-loop_NTPase"/>
</dbReference>
<accession>A0A3M2M5P7</accession>
<dbReference type="Gene3D" id="3.40.50.300">
    <property type="entry name" value="P-loop containing nucleotide triphosphate hydrolases"/>
    <property type="match status" value="1"/>
</dbReference>
<dbReference type="RefSeq" id="WP_122195049.1">
    <property type="nucleotide sequence ID" value="NZ_JBHSKC010000018.1"/>
</dbReference>
<dbReference type="GO" id="GO:0004386">
    <property type="term" value="F:helicase activity"/>
    <property type="evidence" value="ECO:0007669"/>
    <property type="project" value="UniProtKB-KW"/>
</dbReference>
<sequence>MLVAHGTWHGGALCLWAERSGPHEPAGDAHPFATRDFSGTSYEPLVTGAMRVELAMALPTHGDHPQPSAELGPEPFDGPPELRSWRVPALVLEPFPAMALLQAAEHSGDVVPGTDLRFLCLLADEAARLAERGHVLPALLREDGDLVARWRPVVDDPVRFGDLARAMPAACRAAEGGRPAAEVLREALSGMVDTAVRGVVPHPLLPSRKGKAPDRLPLAERWVEALTGPSPLVAREPRDDPGDLITELDAWYTAAHRPSGPLRVCFRLYEPTTEDVPEENVEDVPEEPSSPPWRVEFALQGTEDLSLYVPAALVWTGDATFLPDAEETLLTGLGRALRLFPDMAAALNGPVPCEAELDTAGAFRFLKQAAPMLAAAGFGVLLPQWAGKAKLGMKLTTRSQEGEGSGAATSSGFDLQGMVDFRWDLALGDETIDEHELEELARLKAPLVRLRGQWVELDEEQLEAALDFLRNPRTGTMPAAAAMRAVIHAGEDALPLAAVDADGTFGDLLSGAADRRLAPVTTPEGFNGALRPFQERGLAWLTFIESIGLGGILADSMGLGKTAQTLALLAWERASGREADGPTLLVGPMSLVGNWQREAAKFTPKLRVYVHHGTGRHRDEELVRAASQADLVLTTYGTAARDAEMLAEVPWRRVVCDEAQALKNSGTRQARAVRGIPARTRLALTGTPVENHLTELWSIMEFANPGLLGPRAAFRERFAVPIERDGDERAAAALKRATQPFILRRLKTDKSIISDLPEKQEIKVYCNLTPEQASLYQATLDDMLEQIAEADEKQRRGLVLATMAKLKQVCNHPAQLLKDGSRLPGRSGKLERLEEICAEVVEQGEKVLVFTQYAEFGSMLQPYLASRLERPVLWLHGGTSKQGRDDLVQHFQSDPEPSVFLLSLKAAGTGLTLTAANHVVHVDRWWNPAVEDQATDRAFRIGQTKNVQVRKFVCVGTMEERVDEMIERKKALAESIVGTGEDWLTELSVADLRDVLRLSPEAVSD</sequence>
<dbReference type="OrthoDB" id="9760715at2"/>
<dbReference type="GO" id="GO:0005524">
    <property type="term" value="F:ATP binding"/>
    <property type="evidence" value="ECO:0007669"/>
    <property type="project" value="InterPro"/>
</dbReference>
<feature type="domain" description="Helicase C-terminal" evidence="3">
    <location>
        <begin position="832"/>
        <end position="988"/>
    </location>
</feature>
<dbReference type="InterPro" id="IPR049730">
    <property type="entry name" value="SNF2/RAD54-like_C"/>
</dbReference>
<dbReference type="Proteomes" id="UP000282674">
    <property type="component" value="Unassembled WGS sequence"/>
</dbReference>
<keyword evidence="4" id="KW-0547">Nucleotide-binding</keyword>
<comment type="caution">
    <text evidence="4">The sequence shown here is derived from an EMBL/GenBank/DDBJ whole genome shotgun (WGS) entry which is preliminary data.</text>
</comment>
<dbReference type="PROSITE" id="PS51194">
    <property type="entry name" value="HELICASE_CTER"/>
    <property type="match status" value="1"/>
</dbReference>
<dbReference type="InterPro" id="IPR014001">
    <property type="entry name" value="Helicase_ATP-bd"/>
</dbReference>
<protein>
    <submittedName>
        <fullName evidence="4">DEAD/DEAH box helicase</fullName>
    </submittedName>
</protein>
<reference evidence="4 5" key="1">
    <citation type="submission" date="2018-10" db="EMBL/GenBank/DDBJ databases">
        <title>Isolation from soil.</title>
        <authorList>
            <person name="Hu J."/>
        </authorList>
    </citation>
    <scope>NUCLEOTIDE SEQUENCE [LARGE SCALE GENOMIC DNA]</scope>
    <source>
        <strain evidence="4 5">NEAU-Ht49</strain>
    </source>
</reference>
<dbReference type="AlphaFoldDB" id="A0A3M2M5P7"/>
<dbReference type="GO" id="GO:0016787">
    <property type="term" value="F:hydrolase activity"/>
    <property type="evidence" value="ECO:0007669"/>
    <property type="project" value="UniProtKB-KW"/>
</dbReference>
<keyword evidence="1" id="KW-0378">Hydrolase</keyword>
<dbReference type="InterPro" id="IPR000330">
    <property type="entry name" value="SNF2_N"/>
</dbReference>
<dbReference type="CDD" id="cd18012">
    <property type="entry name" value="DEXQc_arch_SWI2_SNF2"/>
    <property type="match status" value="1"/>
</dbReference>
<dbReference type="InterPro" id="IPR022138">
    <property type="entry name" value="DUF3670"/>
</dbReference>
<dbReference type="SMART" id="SM00487">
    <property type="entry name" value="DEXDc"/>
    <property type="match status" value="1"/>
</dbReference>
<evidence type="ECO:0000313" key="5">
    <source>
        <dbReference type="Proteomes" id="UP000282674"/>
    </source>
</evidence>
<dbReference type="PROSITE" id="PS51192">
    <property type="entry name" value="HELICASE_ATP_BIND_1"/>
    <property type="match status" value="1"/>
</dbReference>
<name>A0A3M2M5P7_9ACTN</name>
<dbReference type="SMART" id="SM00490">
    <property type="entry name" value="HELICc"/>
    <property type="match status" value="1"/>
</dbReference>
<keyword evidence="4" id="KW-0347">Helicase</keyword>
<organism evidence="4 5">
    <name type="scientific">Actinomadura harenae</name>
    <dbReference type="NCBI Taxonomy" id="2483351"/>
    <lineage>
        <taxon>Bacteria</taxon>
        <taxon>Bacillati</taxon>
        <taxon>Actinomycetota</taxon>
        <taxon>Actinomycetes</taxon>
        <taxon>Streptosporangiales</taxon>
        <taxon>Thermomonosporaceae</taxon>
        <taxon>Actinomadura</taxon>
    </lineage>
</organism>
<feature type="domain" description="Helicase ATP-binding" evidence="2">
    <location>
        <begin position="542"/>
        <end position="706"/>
    </location>
</feature>
<evidence type="ECO:0000259" key="3">
    <source>
        <dbReference type="PROSITE" id="PS51194"/>
    </source>
</evidence>
<evidence type="ECO:0000259" key="2">
    <source>
        <dbReference type="PROSITE" id="PS51192"/>
    </source>
</evidence>
<evidence type="ECO:0000256" key="1">
    <source>
        <dbReference type="ARBA" id="ARBA00022801"/>
    </source>
</evidence>
<proteinExistence type="predicted"/>
<dbReference type="EMBL" id="RFFG01000023">
    <property type="protein sequence ID" value="RMI43825.1"/>
    <property type="molecule type" value="Genomic_DNA"/>
</dbReference>
<dbReference type="FunFam" id="3.40.50.300:FF:000533">
    <property type="entry name" value="Helicase, Snf2 family"/>
    <property type="match status" value="1"/>
</dbReference>
<dbReference type="Gene3D" id="3.40.50.10810">
    <property type="entry name" value="Tandem AAA-ATPase domain"/>
    <property type="match status" value="1"/>
</dbReference>
<keyword evidence="5" id="KW-1185">Reference proteome</keyword>
<evidence type="ECO:0000313" key="4">
    <source>
        <dbReference type="EMBL" id="RMI43825.1"/>
    </source>
</evidence>
<keyword evidence="4" id="KW-0067">ATP-binding</keyword>
<dbReference type="InterPro" id="IPR001650">
    <property type="entry name" value="Helicase_C-like"/>
</dbReference>
<dbReference type="SUPFAM" id="SSF52540">
    <property type="entry name" value="P-loop containing nucleoside triphosphate hydrolases"/>
    <property type="match status" value="2"/>
</dbReference>